<accession>A0A0F9G3A9</accession>
<dbReference type="EMBL" id="LAZR01021550">
    <property type="protein sequence ID" value="KKL84936.1"/>
    <property type="molecule type" value="Genomic_DNA"/>
</dbReference>
<evidence type="ECO:0008006" key="2">
    <source>
        <dbReference type="Google" id="ProtNLM"/>
    </source>
</evidence>
<organism evidence="1">
    <name type="scientific">marine sediment metagenome</name>
    <dbReference type="NCBI Taxonomy" id="412755"/>
    <lineage>
        <taxon>unclassified sequences</taxon>
        <taxon>metagenomes</taxon>
        <taxon>ecological metagenomes</taxon>
    </lineage>
</organism>
<sequence>MTIDNFIPTVWAAGILENLNDDHVYANAVNRDYEGDIKAWGDTVKINSIGRVTIRDYTKGATLTAPETLDDAQQQLVINQAKYFNFEIDNIDKRQQKPKLMGAATEEAAWGLASTTDSFLSALIAATIDTANILADKSVGFGAGDDNPYEILVDIDVQLTTTNTPKGNRWCIVPPWFEGALRKDERFVSFGTPGNRANLRGKPVGEASGLNIWISNTVPTDGSNHIVLAGFKGAVTFAEQISEVEAFRPHDRFADALKGLHLYGGKVTRPSNLCRVEIVAA</sequence>
<proteinExistence type="predicted"/>
<evidence type="ECO:0000313" key="1">
    <source>
        <dbReference type="EMBL" id="KKL84936.1"/>
    </source>
</evidence>
<comment type="caution">
    <text evidence="1">The sequence shown here is derived from an EMBL/GenBank/DDBJ whole genome shotgun (WGS) entry which is preliminary data.</text>
</comment>
<gene>
    <name evidence="1" type="ORF">LCGC14_1959730</name>
</gene>
<protein>
    <recommendedName>
        <fullName evidence="2">P22 coat protein-protein 5 domain protein</fullName>
    </recommendedName>
</protein>
<dbReference type="AlphaFoldDB" id="A0A0F9G3A9"/>
<reference evidence="1" key="1">
    <citation type="journal article" date="2015" name="Nature">
        <title>Complex archaea that bridge the gap between prokaryotes and eukaryotes.</title>
        <authorList>
            <person name="Spang A."/>
            <person name="Saw J.H."/>
            <person name="Jorgensen S.L."/>
            <person name="Zaremba-Niedzwiedzka K."/>
            <person name="Martijn J."/>
            <person name="Lind A.E."/>
            <person name="van Eijk R."/>
            <person name="Schleper C."/>
            <person name="Guy L."/>
            <person name="Ettema T.J."/>
        </authorList>
    </citation>
    <scope>NUCLEOTIDE SEQUENCE</scope>
</reference>
<name>A0A0F9G3A9_9ZZZZ</name>